<dbReference type="RefSeq" id="WP_077538969.1">
    <property type="nucleotide sequence ID" value="NZ_CP019633.1"/>
</dbReference>
<evidence type="ECO:0000256" key="2">
    <source>
        <dbReference type="ARBA" id="ARBA00022556"/>
    </source>
</evidence>
<dbReference type="GO" id="GO:0009245">
    <property type="term" value="P:lipid A biosynthetic process"/>
    <property type="evidence" value="ECO:0007669"/>
    <property type="project" value="UniProtKB-KW"/>
</dbReference>
<dbReference type="AlphaFoldDB" id="A0A1Q2HMW6"/>
<dbReference type="InterPro" id="IPR007691">
    <property type="entry name" value="LpxD"/>
</dbReference>
<dbReference type="EC" id="2.3.1.-" evidence="6"/>
<keyword evidence="1" id="KW-0444">Lipid biosynthesis</keyword>
<evidence type="ECO:0000256" key="5">
    <source>
        <dbReference type="ARBA" id="ARBA00023315"/>
    </source>
</evidence>
<evidence type="ECO:0000313" key="7">
    <source>
        <dbReference type="Proteomes" id="UP000188273"/>
    </source>
</evidence>
<dbReference type="STRING" id="1940790.L21SP3_00340"/>
<dbReference type="PANTHER" id="PTHR43378:SF2">
    <property type="entry name" value="UDP-3-O-ACYLGLUCOSAMINE N-ACYLTRANSFERASE 1, MITOCHONDRIAL-RELATED"/>
    <property type="match status" value="1"/>
</dbReference>
<dbReference type="EMBL" id="CP019633">
    <property type="protein sequence ID" value="AQQ08556.1"/>
    <property type="molecule type" value="Genomic_DNA"/>
</dbReference>
<dbReference type="OrthoDB" id="9784739at2"/>
<dbReference type="InterPro" id="IPR001451">
    <property type="entry name" value="Hexapep"/>
</dbReference>
<dbReference type="Gene3D" id="3.40.1390.10">
    <property type="entry name" value="MurE/MurF, N-terminal domain"/>
    <property type="match status" value="1"/>
</dbReference>
<keyword evidence="4" id="KW-0443">Lipid metabolism</keyword>
<dbReference type="InterPro" id="IPR011004">
    <property type="entry name" value="Trimer_LpxA-like_sf"/>
</dbReference>
<keyword evidence="7" id="KW-1185">Reference proteome</keyword>
<keyword evidence="2" id="KW-0441">Lipid A biosynthesis</keyword>
<keyword evidence="3 6" id="KW-0808">Transferase</keyword>
<evidence type="ECO:0000256" key="4">
    <source>
        <dbReference type="ARBA" id="ARBA00023098"/>
    </source>
</evidence>
<evidence type="ECO:0000313" key="6">
    <source>
        <dbReference type="EMBL" id="AQQ08556.1"/>
    </source>
</evidence>
<reference evidence="7" key="1">
    <citation type="submission" date="2017-02" db="EMBL/GenBank/DDBJ databases">
        <title>Comparative genomics and description of representatives of a novel lineage of planctomycetes thriving in anoxic sediments.</title>
        <authorList>
            <person name="Spring S."/>
            <person name="Bunk B."/>
            <person name="Sproer C."/>
            <person name="Klenk H.-P."/>
        </authorList>
    </citation>
    <scope>NUCLEOTIDE SEQUENCE [LARGE SCALE GENOMIC DNA]</scope>
    <source>
        <strain evidence="7">L21-RPul-D3</strain>
    </source>
</reference>
<gene>
    <name evidence="6" type="primary">lpxD_1</name>
    <name evidence="6" type="ORF">L21SP3_00340</name>
</gene>
<dbReference type="PANTHER" id="PTHR43378">
    <property type="entry name" value="UDP-3-O-ACYLGLUCOSAMINE N-ACYLTRANSFERASE"/>
    <property type="match status" value="1"/>
</dbReference>
<organism evidence="6 7">
    <name type="scientific">Sedimentisphaera cyanobacteriorum</name>
    <dbReference type="NCBI Taxonomy" id="1940790"/>
    <lineage>
        <taxon>Bacteria</taxon>
        <taxon>Pseudomonadati</taxon>
        <taxon>Planctomycetota</taxon>
        <taxon>Phycisphaerae</taxon>
        <taxon>Sedimentisphaerales</taxon>
        <taxon>Sedimentisphaeraceae</taxon>
        <taxon>Sedimentisphaera</taxon>
    </lineage>
</organism>
<evidence type="ECO:0000256" key="3">
    <source>
        <dbReference type="ARBA" id="ARBA00022679"/>
    </source>
</evidence>
<dbReference type="SUPFAM" id="SSF51161">
    <property type="entry name" value="Trimeric LpxA-like enzymes"/>
    <property type="match status" value="1"/>
</dbReference>
<dbReference type="GO" id="GO:0016410">
    <property type="term" value="F:N-acyltransferase activity"/>
    <property type="evidence" value="ECO:0007669"/>
    <property type="project" value="InterPro"/>
</dbReference>
<evidence type="ECO:0000256" key="1">
    <source>
        <dbReference type="ARBA" id="ARBA00022516"/>
    </source>
</evidence>
<dbReference type="KEGG" id="pbu:L21SP3_00340"/>
<protein>
    <submittedName>
        <fullName evidence="6">UDP-3-O-acylglucosamine N-acyltransferase</fullName>
        <ecNumber evidence="6">2.3.1.-</ecNumber>
    </submittedName>
</protein>
<keyword evidence="5 6" id="KW-0012">Acyltransferase</keyword>
<sequence length="343" mass="36070">MSRKFTAGRIAEALGAKLSGSPQKEFAGITSIDLADESKLTFAEGKHLKRLADCSAGGVIVPEMRKDISGKVQLAVSDVNEALIKALEMFAVEPSFEPKIEPTAAVDQKAQISPEAYIGDFVLVRGDVKISAGAVVKSGVKIQGPCEIGENTVIDSNCVLYPRTRIGRNCLIQAGTVIGSAGFGYRPVNQMPKLIPHNGGVLIEDFVDIGANSCVDRAKFGDTVIGAGTKIDNLCQIAHNVKIGRCCLMAGQSGIGGSSVIGDGCIFAGNSGAIDNISLGDRVTICATSTAIKNIESGKIIAGNNGIDRAKYLRSQVLVGKLPEIAQRLKALEKRLNNETEND</sequence>
<name>A0A1Q2HMW6_9BACT</name>
<accession>A0A1Q2HMW6</accession>
<dbReference type="Proteomes" id="UP000188273">
    <property type="component" value="Chromosome"/>
</dbReference>
<dbReference type="GO" id="GO:0016020">
    <property type="term" value="C:membrane"/>
    <property type="evidence" value="ECO:0007669"/>
    <property type="project" value="GOC"/>
</dbReference>
<dbReference type="CDD" id="cd03352">
    <property type="entry name" value="LbH_LpxD"/>
    <property type="match status" value="1"/>
</dbReference>
<dbReference type="Gene3D" id="2.160.10.10">
    <property type="entry name" value="Hexapeptide repeat proteins"/>
    <property type="match status" value="1"/>
</dbReference>
<dbReference type="Pfam" id="PF00132">
    <property type="entry name" value="Hexapep"/>
    <property type="match status" value="2"/>
</dbReference>
<proteinExistence type="predicted"/>
<dbReference type="NCBIfam" id="TIGR01853">
    <property type="entry name" value="lipid_A_lpxD"/>
    <property type="match status" value="1"/>
</dbReference>
<dbReference type="NCBIfam" id="NF002060">
    <property type="entry name" value="PRK00892.1"/>
    <property type="match status" value="1"/>
</dbReference>